<dbReference type="SMART" id="SM00490">
    <property type="entry name" value="HELICc"/>
    <property type="match status" value="1"/>
</dbReference>
<dbReference type="GeneID" id="4323068"/>
<evidence type="ECO:0000259" key="4">
    <source>
        <dbReference type="PROSITE" id="PS51194"/>
    </source>
</evidence>
<dbReference type="PROSITE" id="PS51194">
    <property type="entry name" value="HELICASE_CTER"/>
    <property type="match status" value="1"/>
</dbReference>
<dbReference type="GO" id="GO:0006281">
    <property type="term" value="P:DNA repair"/>
    <property type="evidence" value="ECO:0007669"/>
    <property type="project" value="TreeGrafter"/>
</dbReference>
<dbReference type="VEuPathDB" id="FungiDB:ATEG_08646"/>
<keyword evidence="1" id="KW-0547">Nucleotide-binding</keyword>
<evidence type="ECO:0000256" key="2">
    <source>
        <dbReference type="ARBA" id="ARBA00022801"/>
    </source>
</evidence>
<dbReference type="Gene3D" id="3.40.50.300">
    <property type="entry name" value="P-loop containing nucleotide triphosphate hydrolases"/>
    <property type="match status" value="1"/>
</dbReference>
<dbReference type="EMBL" id="CH476606">
    <property type="protein sequence ID" value="EAU30778.1"/>
    <property type="molecule type" value="Genomic_DNA"/>
</dbReference>
<feature type="domain" description="Helicase C-terminal" evidence="4">
    <location>
        <begin position="626"/>
        <end position="752"/>
    </location>
</feature>
<dbReference type="CDD" id="cd18008">
    <property type="entry name" value="DEXDc_SHPRH-like"/>
    <property type="match status" value="1"/>
</dbReference>
<dbReference type="eggNOG" id="KOG1001">
    <property type="taxonomic scope" value="Eukaryota"/>
</dbReference>
<evidence type="ECO:0000313" key="6">
    <source>
        <dbReference type="Proteomes" id="UP000007963"/>
    </source>
</evidence>
<dbReference type="GO" id="GO:0016787">
    <property type="term" value="F:hydrolase activity"/>
    <property type="evidence" value="ECO:0007669"/>
    <property type="project" value="UniProtKB-KW"/>
</dbReference>
<dbReference type="Pfam" id="PF00271">
    <property type="entry name" value="Helicase_C"/>
    <property type="match status" value="1"/>
</dbReference>
<dbReference type="STRING" id="341663.Q0CCD8"/>
<dbReference type="SUPFAM" id="SSF52540">
    <property type="entry name" value="P-loop containing nucleoside triphosphate hydrolases"/>
    <property type="match status" value="2"/>
</dbReference>
<dbReference type="InterPro" id="IPR001650">
    <property type="entry name" value="Helicase_C-like"/>
</dbReference>
<organism evidence="5 6">
    <name type="scientific">Aspergillus terreus (strain NIH 2624 / FGSC A1156)</name>
    <dbReference type="NCBI Taxonomy" id="341663"/>
    <lineage>
        <taxon>Eukaryota</taxon>
        <taxon>Fungi</taxon>
        <taxon>Dikarya</taxon>
        <taxon>Ascomycota</taxon>
        <taxon>Pezizomycotina</taxon>
        <taxon>Eurotiomycetes</taxon>
        <taxon>Eurotiomycetidae</taxon>
        <taxon>Eurotiales</taxon>
        <taxon>Aspergillaceae</taxon>
        <taxon>Aspergillus</taxon>
        <taxon>Aspergillus subgen. Circumdati</taxon>
    </lineage>
</organism>
<dbReference type="HOGENOM" id="CLU_000315_2_7_1"/>
<dbReference type="InterPro" id="IPR000330">
    <property type="entry name" value="SNF2_N"/>
</dbReference>
<sequence>MNNLKRRWDPGQDVVNGQFAPCSKIPRLEYVSLGFRSTEAGFAIRARANGFLGRPPDLADYLDISSETNYAPLTPENRVQNDDVVCYGALYEGRVSHRGRKASFQKFCRSAGSLERFSVSRKHESCFTIKDQAQNDFAVLDMATATALDGLEGLENITFQAVPQPLIGNQPSPSQIIDVSINIYGPMRHYREVGSRLSRLKYNLQHPDAIDSGVRYDNPHYFKRSSTHLEMQQFIGPVYNVERTLQSVYSEVKRLLDTLDAVDSAGDIPATEKLLTPLLALQIPFGGSQNDRLKQSTGGIIADTMGLGKTFTMLSAIVLSLEEAAEFMQSTDRCFEGNHCVIPTKSTLVIVPSTRMFPSYNVPIAVNNLNMEELFDVWISEMECHIAPNSMRLLIFHGPQKKLDAKDYLTSDIVLTTYSTLASDSHWIRTPASKQFRAVTQLQACRRWCLTGTPIQNKLEDLGALVAFLKTPPFDDRSQTRFKQHIIDPLFSGMKDPSQNLRLLLQSLCLRRTKHSSQNITVNTELIKLSLSAAERTAYDEILEKTKQEMDHLVSSNLGARKYTKLFTAMHLLRVLCVQGTACRSWNSRSSSPTQPFEINGSEPRCEICDDEFTQSFKAECSFCPGCSRLLSDPPSSGGIVFSAWTKTLDILCMKLEELGLNHVRIDGDVSRLDRTRRLHDFQTSPSIPILLMTYGTGAVGLNLTAANRIHILEPQWNPSVEEQAIGRAVRLGQSREVTVVKYVAERTVEEV</sequence>
<evidence type="ECO:0000313" key="5">
    <source>
        <dbReference type="EMBL" id="EAU30778.1"/>
    </source>
</evidence>
<dbReference type="InterPro" id="IPR050628">
    <property type="entry name" value="SNF2_RAD54_helicase_TF"/>
</dbReference>
<evidence type="ECO:0000256" key="3">
    <source>
        <dbReference type="ARBA" id="ARBA00022840"/>
    </source>
</evidence>
<dbReference type="Pfam" id="PF00176">
    <property type="entry name" value="SNF2-rel_dom"/>
    <property type="match status" value="1"/>
</dbReference>
<dbReference type="Gene3D" id="3.40.50.10810">
    <property type="entry name" value="Tandem AAA-ATPase domain"/>
    <property type="match status" value="1"/>
</dbReference>
<dbReference type="GO" id="GO:0008094">
    <property type="term" value="F:ATP-dependent activity, acting on DNA"/>
    <property type="evidence" value="ECO:0007669"/>
    <property type="project" value="TreeGrafter"/>
</dbReference>
<dbReference type="InterPro" id="IPR049730">
    <property type="entry name" value="SNF2/RAD54-like_C"/>
</dbReference>
<dbReference type="AlphaFoldDB" id="Q0CCD8"/>
<accession>Q0CCD8</accession>
<gene>
    <name evidence="5" type="ORF">ATEG_08646</name>
</gene>
<dbReference type="PANTHER" id="PTHR45626">
    <property type="entry name" value="TRANSCRIPTION TERMINATION FACTOR 2-RELATED"/>
    <property type="match status" value="1"/>
</dbReference>
<keyword evidence="2" id="KW-0378">Hydrolase</keyword>
<dbReference type="OrthoDB" id="448448at2759"/>
<dbReference type="GO" id="GO:0005524">
    <property type="term" value="F:ATP binding"/>
    <property type="evidence" value="ECO:0007669"/>
    <property type="project" value="UniProtKB-KW"/>
</dbReference>
<dbReference type="InterPro" id="IPR027417">
    <property type="entry name" value="P-loop_NTPase"/>
</dbReference>
<dbReference type="GO" id="GO:0005634">
    <property type="term" value="C:nucleus"/>
    <property type="evidence" value="ECO:0007669"/>
    <property type="project" value="TreeGrafter"/>
</dbReference>
<proteinExistence type="predicted"/>
<evidence type="ECO:0000256" key="1">
    <source>
        <dbReference type="ARBA" id="ARBA00022741"/>
    </source>
</evidence>
<dbReference type="Proteomes" id="UP000007963">
    <property type="component" value="Unassembled WGS sequence"/>
</dbReference>
<reference evidence="6" key="1">
    <citation type="submission" date="2005-09" db="EMBL/GenBank/DDBJ databases">
        <title>Annotation of the Aspergillus terreus NIH2624 genome.</title>
        <authorList>
            <person name="Birren B.W."/>
            <person name="Lander E.S."/>
            <person name="Galagan J.E."/>
            <person name="Nusbaum C."/>
            <person name="Devon K."/>
            <person name="Henn M."/>
            <person name="Ma L.-J."/>
            <person name="Jaffe D.B."/>
            <person name="Butler J."/>
            <person name="Alvarez P."/>
            <person name="Gnerre S."/>
            <person name="Grabherr M."/>
            <person name="Kleber M."/>
            <person name="Mauceli E.W."/>
            <person name="Brockman W."/>
            <person name="Rounsley S."/>
            <person name="Young S.K."/>
            <person name="LaButti K."/>
            <person name="Pushparaj V."/>
            <person name="DeCaprio D."/>
            <person name="Crawford M."/>
            <person name="Koehrsen M."/>
            <person name="Engels R."/>
            <person name="Montgomery P."/>
            <person name="Pearson M."/>
            <person name="Howarth C."/>
            <person name="Larson L."/>
            <person name="Luoma S."/>
            <person name="White J."/>
            <person name="Alvarado L."/>
            <person name="Kodira C.D."/>
            <person name="Zeng Q."/>
            <person name="Oleary S."/>
            <person name="Yandava C."/>
            <person name="Denning D.W."/>
            <person name="Nierman W.C."/>
            <person name="Milne T."/>
            <person name="Madden K."/>
        </authorList>
    </citation>
    <scope>NUCLEOTIDE SEQUENCE [LARGE SCALE GENOMIC DNA]</scope>
    <source>
        <strain evidence="6">NIH 2624 / FGSC A1156</strain>
    </source>
</reference>
<name>Q0CCD8_ASPTN</name>
<keyword evidence="3" id="KW-0067">ATP-binding</keyword>
<dbReference type="OMA" id="SLVFSYW"/>
<protein>
    <recommendedName>
        <fullName evidence="4">Helicase C-terminal domain-containing protein</fullName>
    </recommendedName>
</protein>
<dbReference type="CDD" id="cd18793">
    <property type="entry name" value="SF2_C_SNF"/>
    <property type="match status" value="1"/>
</dbReference>
<dbReference type="RefSeq" id="XP_001217232.1">
    <property type="nucleotide sequence ID" value="XM_001217231.1"/>
</dbReference>
<dbReference type="InterPro" id="IPR038718">
    <property type="entry name" value="SNF2-like_sf"/>
</dbReference>